<name>A0A077ZVC3_STYLE</name>
<keyword evidence="2" id="KW-1185">Reference proteome</keyword>
<evidence type="ECO:0000313" key="1">
    <source>
        <dbReference type="EMBL" id="CDW73589.1"/>
    </source>
</evidence>
<dbReference type="InterPro" id="IPR011035">
    <property type="entry name" value="Ribosomal_bL25/Gln-tRNA_synth"/>
</dbReference>
<dbReference type="EMBL" id="CCKQ01002494">
    <property type="protein sequence ID" value="CDW73589.1"/>
    <property type="molecule type" value="Genomic_DNA"/>
</dbReference>
<dbReference type="GO" id="GO:0006412">
    <property type="term" value="P:translation"/>
    <property type="evidence" value="ECO:0007669"/>
    <property type="project" value="InterPro"/>
</dbReference>
<sequence>MKLNKNLIFISKRFFAPPKPAGKGGPASSPAYVPVVIQKTPYQRLIERGIEFPLGPPKNPQMVQGTHRDNIVPKLAPRIEVFAKKLRDFYFREGVLPEEKTFIEAVRERQPEDKIENLQKEKLVAAVIQGRDEFPDVDLVLPWSAPHLILRSDHYEVKPLYVKVGGEEIRVTTIDIETNAKSHQPYFVSLQRYIVGRPNLLKMAIYPVQEDKSLHFQAGANFNYYVKELYVWCYNDTYPARLEVNCMDLTPSFSIKIGDVERMLPHGMYLHKMYNHQKNRAVVNLTQSNLYSQRKNALNEQNYQIYEQKQAIKAQMSVEKKKDSSSLKKGLKVVPVVVQSAKFLMAEKKEQEKEAKAAEKKK</sequence>
<protein>
    <submittedName>
        <fullName evidence="1">Uncharacterized protein</fullName>
    </submittedName>
</protein>
<proteinExistence type="predicted"/>
<dbReference type="InParanoid" id="A0A077ZVC3"/>
<reference evidence="1 2" key="1">
    <citation type="submission" date="2014-06" db="EMBL/GenBank/DDBJ databases">
        <authorList>
            <person name="Swart Estienne"/>
        </authorList>
    </citation>
    <scope>NUCLEOTIDE SEQUENCE [LARGE SCALE GENOMIC DNA]</scope>
    <source>
        <strain evidence="1 2">130c</strain>
    </source>
</reference>
<gene>
    <name evidence="1" type="primary">Contig8882.g9489</name>
    <name evidence="1" type="ORF">STYLEM_2572</name>
</gene>
<accession>A0A077ZVC3</accession>
<dbReference type="SUPFAM" id="SSF50715">
    <property type="entry name" value="Ribosomal protein L25-like"/>
    <property type="match status" value="1"/>
</dbReference>
<evidence type="ECO:0000313" key="2">
    <source>
        <dbReference type="Proteomes" id="UP000039865"/>
    </source>
</evidence>
<dbReference type="OrthoDB" id="300485at2759"/>
<dbReference type="Proteomes" id="UP000039865">
    <property type="component" value="Unassembled WGS sequence"/>
</dbReference>
<organism evidence="1 2">
    <name type="scientific">Stylonychia lemnae</name>
    <name type="common">Ciliate</name>
    <dbReference type="NCBI Taxonomy" id="5949"/>
    <lineage>
        <taxon>Eukaryota</taxon>
        <taxon>Sar</taxon>
        <taxon>Alveolata</taxon>
        <taxon>Ciliophora</taxon>
        <taxon>Intramacronucleata</taxon>
        <taxon>Spirotrichea</taxon>
        <taxon>Stichotrichia</taxon>
        <taxon>Sporadotrichida</taxon>
        <taxon>Oxytrichidae</taxon>
        <taxon>Stylonychinae</taxon>
        <taxon>Stylonychia</taxon>
    </lineage>
</organism>
<dbReference type="AlphaFoldDB" id="A0A077ZVC3"/>